<name>A0ABW4JD59_9LACO</name>
<accession>A0ABW4JD59</accession>
<comment type="caution">
    <text evidence="1">The sequence shown here is derived from an EMBL/GenBank/DDBJ whole genome shotgun (WGS) entry which is preliminary data.</text>
</comment>
<dbReference type="RefSeq" id="WP_225423705.1">
    <property type="nucleotide sequence ID" value="NZ_JBHTOP010000029.1"/>
</dbReference>
<proteinExistence type="predicted"/>
<reference evidence="2" key="1">
    <citation type="journal article" date="2019" name="Int. J. Syst. Evol. Microbiol.">
        <title>The Global Catalogue of Microorganisms (GCM) 10K type strain sequencing project: providing services to taxonomists for standard genome sequencing and annotation.</title>
        <authorList>
            <consortium name="The Broad Institute Genomics Platform"/>
            <consortium name="The Broad Institute Genome Sequencing Center for Infectious Disease"/>
            <person name="Wu L."/>
            <person name="Ma J."/>
        </authorList>
    </citation>
    <scope>NUCLEOTIDE SEQUENCE [LARGE SCALE GENOMIC DNA]</scope>
    <source>
        <strain evidence="2">CCM 8896</strain>
    </source>
</reference>
<protein>
    <submittedName>
        <fullName evidence="1">Uncharacterized protein</fullName>
    </submittedName>
</protein>
<keyword evidence="2" id="KW-1185">Reference proteome</keyword>
<sequence>MKSTRGLGRDYGREAVTATITELNPVPEPAPQSEADALMAKLAVKTAKVKPTPVVVDVAAVELRMAENVANAESRKEEPKMFDDEFDDEELYKKTTAETNVARNHYADLMKSDLAGHHDTTPAPETAPVIAVAKQINDTKAVIADTKAADAQAKDDDEQAARGLALSRKRQALATRLVTGFAEGNASVQSDSEENNNFGFLQKPVSDWSEQDHNDFNTACRDAEASETGGTPDPADVSARATKAKVALLERDFGTSYGELFKNRSAHDPAVVKQARTAMDDYESDGEMTAPANTVDKTGAVVSGGATSYSKLMVLARALKQVFMNRLLYKQRITLRTIVRTTMQENRVTKATVQHKADLQQAKQDRIASDLEKWHVTPVGMQTAEQLHDSITRDRAFAAATVKTRGVTDPRQKREVYNETMGSKYTENRSAWQYIHDRAAKALDDSVANGLPGNTPDTGLDR</sequence>
<evidence type="ECO:0000313" key="1">
    <source>
        <dbReference type="EMBL" id="MFD1673090.1"/>
    </source>
</evidence>
<dbReference type="Proteomes" id="UP001597267">
    <property type="component" value="Unassembled WGS sequence"/>
</dbReference>
<gene>
    <name evidence="1" type="ORF">ACFQ5M_13595</name>
</gene>
<dbReference type="EMBL" id="JBHTOP010000029">
    <property type="protein sequence ID" value="MFD1673090.1"/>
    <property type="molecule type" value="Genomic_DNA"/>
</dbReference>
<organism evidence="1 2">
    <name type="scientific">Agrilactobacillus yilanensis</name>
    <dbReference type="NCBI Taxonomy" id="2485997"/>
    <lineage>
        <taxon>Bacteria</taxon>
        <taxon>Bacillati</taxon>
        <taxon>Bacillota</taxon>
        <taxon>Bacilli</taxon>
        <taxon>Lactobacillales</taxon>
        <taxon>Lactobacillaceae</taxon>
        <taxon>Agrilactobacillus</taxon>
    </lineage>
</organism>
<evidence type="ECO:0000313" key="2">
    <source>
        <dbReference type="Proteomes" id="UP001597267"/>
    </source>
</evidence>